<evidence type="ECO:0000256" key="4">
    <source>
        <dbReference type="ARBA" id="ARBA00023187"/>
    </source>
</evidence>
<dbReference type="Proteomes" id="UP000823749">
    <property type="component" value="Chromosome 11"/>
</dbReference>
<dbReference type="SUPFAM" id="SSF51045">
    <property type="entry name" value="WW domain"/>
    <property type="match status" value="2"/>
</dbReference>
<evidence type="ECO:0000256" key="7">
    <source>
        <dbReference type="ARBA" id="ARBA00061317"/>
    </source>
</evidence>
<dbReference type="PROSITE" id="PS01159">
    <property type="entry name" value="WW_DOMAIN_1"/>
    <property type="match status" value="1"/>
</dbReference>
<reference evidence="13" key="1">
    <citation type="submission" date="2020-08" db="EMBL/GenBank/DDBJ databases">
        <title>Plant Genome Project.</title>
        <authorList>
            <person name="Zhang R.-G."/>
        </authorList>
    </citation>
    <scope>NUCLEOTIDE SEQUENCE</scope>
    <source>
        <strain evidence="13">WSP0</strain>
        <tissue evidence="13">Leaf</tissue>
    </source>
</reference>
<feature type="compositionally biased region" description="Basic and acidic residues" evidence="10">
    <location>
        <begin position="970"/>
        <end position="994"/>
    </location>
</feature>
<evidence type="ECO:0008006" key="15">
    <source>
        <dbReference type="Google" id="ProtNLM"/>
    </source>
</evidence>
<evidence type="ECO:0000259" key="11">
    <source>
        <dbReference type="PROSITE" id="PS50020"/>
    </source>
</evidence>
<dbReference type="GO" id="GO:0071004">
    <property type="term" value="C:U2-type prespliceosome"/>
    <property type="evidence" value="ECO:0007669"/>
    <property type="project" value="TreeGrafter"/>
</dbReference>
<evidence type="ECO:0000256" key="3">
    <source>
        <dbReference type="ARBA" id="ARBA00022737"/>
    </source>
</evidence>
<sequence length="1050" mass="120165">MFVVFFRDFSCAAMANNAQFSGMQPLRPPIPPGPPQGAPPPMPMQFRTAVPAPQSQVYIPMASQQFQHVGHTNIGMPFHSQQFQFSSVQQLPAIPPPEVQANRPPQNPQIAGTYGAGLNGPRMLLSSTYTFGASPGGQLQRNADASVQYQLTPQTNVSSFSGGAQPWLPTGPQSMISVVQNTGDQSSATPPVVPAATEEPNHIEKLPSDWLEHIRAGKRYYYNKKTKLSTWEKPLELMTSIERADASTDWKEHTSPEGRKYYFNRVTKQSKWKIPDELKLAREQVKMASTGGTQAGNDDTPAPVPNAVTPSSLAHVSVSSPIQVATVSAGVSPKPMATSGQSFSPVVPSMVEENAIQVQTSAQTIPPNAAVSESTKTSHIMLDATVTQISSSSVDTKAAQDVVDTVDRVSTGDIEEAENGKGSARNVNVSVSGEKTVVQEPVVYENKLEARNAFKALLESANIGSDWTWDQAMRVIINDQRYGALRTLGERKQAFNEFLVQRKKKDAEERRARQKKAQEDFRNMLEVSWLLLLDESKDLMPSSRWSKVITIFEDDERFKAVERAKDREDLFQDYMVELEKKNCLTQDPGFLHGFTVVDSVQETDGILLVNPYAFVLDFDQERANALEELKWSRREFLNFLKSCDFITASSQWRKVQDRLEADERCSRLEKVDRLEIFQEYIRDLEREEEEHMKIRMEELRKVERKNRDEFRRLMEEHVVSGILTTSTHWRDYCLKVKDLPAYLAVSSNTSGSTAKDLFEDVAEELQKQYLEDKARIKDAMKSRKIALSSTWTLEDFKAVLLEGISSQPSSEINLKLVFDELHERVKEKEEKEAKKRKRLADDFYNLLCTSKDLTASSKWEDCKQIIEDRQESWFVGEDSFFRNIFDEYITEMKEKEKEKERKRRDDKAKREKDAKDREKKEKHSREKRRRYASKYGKDRTHSEDAGKYESYVSEESKRSGKDKNRRHRERYLSHVDDLSVDENEKDRSENSHRHSSDRKKSKQMEQRSPSEQDSEIRHKRHKQDHQDGSSRNDDYGELRDREFGEDGEVW</sequence>
<feature type="domain" description="FF" evidence="12">
    <location>
        <begin position="629"/>
        <end position="683"/>
    </location>
</feature>
<dbReference type="SMART" id="SM00456">
    <property type="entry name" value="WW"/>
    <property type="match status" value="2"/>
</dbReference>
<dbReference type="Gene3D" id="2.20.70.10">
    <property type="match status" value="2"/>
</dbReference>
<feature type="compositionally biased region" description="Basic and acidic residues" evidence="10">
    <location>
        <begin position="895"/>
        <end position="924"/>
    </location>
</feature>
<evidence type="ECO:0000256" key="6">
    <source>
        <dbReference type="ARBA" id="ARBA00056384"/>
    </source>
</evidence>
<keyword evidence="14" id="KW-1185">Reference proteome</keyword>
<keyword evidence="4" id="KW-0508">mRNA splicing</keyword>
<dbReference type="Pfam" id="PF00397">
    <property type="entry name" value="WW"/>
    <property type="match status" value="2"/>
</dbReference>
<feature type="domain" description="FF" evidence="12">
    <location>
        <begin position="701"/>
        <end position="764"/>
    </location>
</feature>
<dbReference type="PROSITE" id="PS51676">
    <property type="entry name" value="FF"/>
    <property type="match status" value="4"/>
</dbReference>
<dbReference type="InterPro" id="IPR036020">
    <property type="entry name" value="WW_dom_sf"/>
</dbReference>
<dbReference type="Gene3D" id="1.10.10.440">
    <property type="entry name" value="FF domain"/>
    <property type="match status" value="5"/>
</dbReference>
<evidence type="ECO:0000259" key="12">
    <source>
        <dbReference type="PROSITE" id="PS51676"/>
    </source>
</evidence>
<name>A0AAV6ICA0_9ERIC</name>
<feature type="domain" description="WW" evidence="11">
    <location>
        <begin position="244"/>
        <end position="277"/>
    </location>
</feature>
<keyword evidence="3" id="KW-0677">Repeat</keyword>
<accession>A0AAV6ICA0</accession>
<evidence type="ECO:0000256" key="1">
    <source>
        <dbReference type="ARBA" id="ARBA00004123"/>
    </source>
</evidence>
<dbReference type="PANTHER" id="PTHR11864">
    <property type="entry name" value="PRE-MRNA-PROCESSING PROTEIN PRP40"/>
    <property type="match status" value="1"/>
</dbReference>
<feature type="domain" description="WW" evidence="11">
    <location>
        <begin position="204"/>
        <end position="236"/>
    </location>
</feature>
<comment type="subunit">
    <text evidence="8">Interacts (via the WW domains) with the phosphorylated C-terminal domain of NRPB1 (via CTD domain).</text>
</comment>
<dbReference type="GO" id="GO:0005685">
    <property type="term" value="C:U1 snRNP"/>
    <property type="evidence" value="ECO:0007669"/>
    <property type="project" value="TreeGrafter"/>
</dbReference>
<dbReference type="GO" id="GO:0045292">
    <property type="term" value="P:mRNA cis splicing, via spliceosome"/>
    <property type="evidence" value="ECO:0007669"/>
    <property type="project" value="InterPro"/>
</dbReference>
<evidence type="ECO:0000313" key="14">
    <source>
        <dbReference type="Proteomes" id="UP000823749"/>
    </source>
</evidence>
<dbReference type="CDD" id="cd00201">
    <property type="entry name" value="WW"/>
    <property type="match status" value="2"/>
</dbReference>
<dbReference type="SMART" id="SM00441">
    <property type="entry name" value="FF"/>
    <property type="match status" value="5"/>
</dbReference>
<dbReference type="EMBL" id="JACTNZ010000011">
    <property type="protein sequence ID" value="KAG5526268.1"/>
    <property type="molecule type" value="Genomic_DNA"/>
</dbReference>
<dbReference type="InterPro" id="IPR001202">
    <property type="entry name" value="WW_dom"/>
</dbReference>
<feature type="region of interest" description="Disordered" evidence="10">
    <location>
        <begin position="895"/>
        <end position="1050"/>
    </location>
</feature>
<keyword evidence="9" id="KW-0175">Coiled coil</keyword>
<keyword evidence="5" id="KW-0539">Nucleus</keyword>
<dbReference type="FunFam" id="1.10.10.440:FF:000024">
    <property type="entry name" value="Pre-mRNA-processing protein 40A"/>
    <property type="match status" value="1"/>
</dbReference>
<dbReference type="AlphaFoldDB" id="A0AAV6ICA0"/>
<keyword evidence="2" id="KW-0507">mRNA processing</keyword>
<dbReference type="GO" id="GO:0003723">
    <property type="term" value="F:RNA binding"/>
    <property type="evidence" value="ECO:0007669"/>
    <property type="project" value="TreeGrafter"/>
</dbReference>
<feature type="compositionally biased region" description="Basic and acidic residues" evidence="10">
    <location>
        <begin position="1024"/>
        <end position="1044"/>
    </location>
</feature>
<comment type="caution">
    <text evidence="13">The sequence shown here is derived from an EMBL/GenBank/DDBJ whole genome shotgun (WGS) entry which is preliminary data.</text>
</comment>
<feature type="domain" description="FF" evidence="12">
    <location>
        <begin position="447"/>
        <end position="501"/>
    </location>
</feature>
<feature type="domain" description="FF" evidence="12">
    <location>
        <begin position="514"/>
        <end position="577"/>
    </location>
</feature>
<organism evidence="13 14">
    <name type="scientific">Rhododendron griersonianum</name>
    <dbReference type="NCBI Taxonomy" id="479676"/>
    <lineage>
        <taxon>Eukaryota</taxon>
        <taxon>Viridiplantae</taxon>
        <taxon>Streptophyta</taxon>
        <taxon>Embryophyta</taxon>
        <taxon>Tracheophyta</taxon>
        <taxon>Spermatophyta</taxon>
        <taxon>Magnoliopsida</taxon>
        <taxon>eudicotyledons</taxon>
        <taxon>Gunneridae</taxon>
        <taxon>Pentapetalae</taxon>
        <taxon>asterids</taxon>
        <taxon>Ericales</taxon>
        <taxon>Ericaceae</taxon>
        <taxon>Ericoideae</taxon>
        <taxon>Rhodoreae</taxon>
        <taxon>Rhododendron</taxon>
    </lineage>
</organism>
<dbReference type="PROSITE" id="PS50020">
    <property type="entry name" value="WW_DOMAIN_2"/>
    <property type="match status" value="2"/>
</dbReference>
<proteinExistence type="inferred from homology"/>
<feature type="coiled-coil region" evidence="9">
    <location>
        <begin position="677"/>
        <end position="716"/>
    </location>
</feature>
<comment type="function">
    <text evidence="6">Binds the phosphorylated C-terminal domain (CTD) of the largest subunit of RNA polymerase II and functions as a scaffold for RNA processing machineries. May be involved in pre-mRNA splicing.</text>
</comment>
<feature type="compositionally biased region" description="Basic and acidic residues" evidence="10">
    <location>
        <begin position="1002"/>
        <end position="1016"/>
    </location>
</feature>
<dbReference type="InterPro" id="IPR039726">
    <property type="entry name" value="Prp40-like"/>
</dbReference>
<dbReference type="GO" id="GO:0070063">
    <property type="term" value="F:RNA polymerase binding"/>
    <property type="evidence" value="ECO:0007669"/>
    <property type="project" value="UniProtKB-ARBA"/>
</dbReference>
<dbReference type="InterPro" id="IPR002713">
    <property type="entry name" value="FF_domain"/>
</dbReference>
<dbReference type="Pfam" id="PF25432">
    <property type="entry name" value="FF_PRPF40A"/>
    <property type="match status" value="1"/>
</dbReference>
<evidence type="ECO:0000256" key="5">
    <source>
        <dbReference type="ARBA" id="ARBA00023242"/>
    </source>
</evidence>
<protein>
    <recommendedName>
        <fullName evidence="15">Pre-mRNA-processing protein 40A</fullName>
    </recommendedName>
</protein>
<dbReference type="FunFam" id="1.10.10.440:FF:000013">
    <property type="entry name" value="pre-mRNA-processing protein 40A isoform X1"/>
    <property type="match status" value="1"/>
</dbReference>
<feature type="compositionally biased region" description="Basic and acidic residues" evidence="10">
    <location>
        <begin position="935"/>
        <end position="947"/>
    </location>
</feature>
<dbReference type="Pfam" id="PF01846">
    <property type="entry name" value="FF"/>
    <property type="match status" value="4"/>
</dbReference>
<dbReference type="SUPFAM" id="SSF81698">
    <property type="entry name" value="FF domain"/>
    <property type="match status" value="5"/>
</dbReference>
<comment type="subcellular location">
    <subcellularLocation>
        <location evidence="1">Nucleus</location>
    </subcellularLocation>
</comment>
<evidence type="ECO:0000256" key="2">
    <source>
        <dbReference type="ARBA" id="ARBA00022664"/>
    </source>
</evidence>
<dbReference type="InterPro" id="IPR036517">
    <property type="entry name" value="FF_domain_sf"/>
</dbReference>
<evidence type="ECO:0000256" key="9">
    <source>
        <dbReference type="SAM" id="Coils"/>
    </source>
</evidence>
<evidence type="ECO:0000256" key="10">
    <source>
        <dbReference type="SAM" id="MobiDB-lite"/>
    </source>
</evidence>
<dbReference type="PANTHER" id="PTHR11864:SF0">
    <property type="entry name" value="PRP40 PRE-MRNA PROCESSING FACTOR 40 HOMOLOG A (YEAST)"/>
    <property type="match status" value="1"/>
</dbReference>
<gene>
    <name evidence="13" type="ORF">RHGRI_032524</name>
</gene>
<evidence type="ECO:0000256" key="8">
    <source>
        <dbReference type="ARBA" id="ARBA00064817"/>
    </source>
</evidence>
<comment type="similarity">
    <text evidence="7">Belongs to the PRPF40 family.</text>
</comment>
<evidence type="ECO:0000313" key="13">
    <source>
        <dbReference type="EMBL" id="KAG5526268.1"/>
    </source>
</evidence>